<dbReference type="Pfam" id="PF02660">
    <property type="entry name" value="G3P_acyltransf"/>
    <property type="match status" value="1"/>
</dbReference>
<gene>
    <name evidence="11" type="ORF">S12H4_16805</name>
</gene>
<keyword evidence="6" id="KW-0443">Lipid metabolism</keyword>
<feature type="non-terminal residue" evidence="11">
    <location>
        <position position="83"/>
    </location>
</feature>
<evidence type="ECO:0008006" key="12">
    <source>
        <dbReference type="Google" id="ProtNLM"/>
    </source>
</evidence>
<accession>X1RJW9</accession>
<evidence type="ECO:0000256" key="9">
    <source>
        <dbReference type="ARBA" id="ARBA00023264"/>
    </source>
</evidence>
<organism evidence="11">
    <name type="scientific">marine sediment metagenome</name>
    <dbReference type="NCBI Taxonomy" id="412755"/>
    <lineage>
        <taxon>unclassified sequences</taxon>
        <taxon>metagenomes</taxon>
        <taxon>ecological metagenomes</taxon>
    </lineage>
</organism>
<feature type="transmembrane region" description="Helical" evidence="10">
    <location>
        <begin position="55"/>
        <end position="77"/>
    </location>
</feature>
<dbReference type="PANTHER" id="PTHR30309">
    <property type="entry name" value="INNER MEMBRANE PROTEIN YGIH"/>
    <property type="match status" value="1"/>
</dbReference>
<dbReference type="GO" id="GO:0043772">
    <property type="term" value="F:acyl-phosphate glycerol-3-phosphate acyltransferase activity"/>
    <property type="evidence" value="ECO:0007669"/>
    <property type="project" value="InterPro"/>
</dbReference>
<protein>
    <recommendedName>
        <fullName evidence="12">Glycerol-3-phosphate acyltransferase</fullName>
    </recommendedName>
</protein>
<dbReference type="GO" id="GO:0005886">
    <property type="term" value="C:plasma membrane"/>
    <property type="evidence" value="ECO:0007669"/>
    <property type="project" value="InterPro"/>
</dbReference>
<keyword evidence="2" id="KW-0444">Lipid biosynthesis</keyword>
<dbReference type="PANTHER" id="PTHR30309:SF0">
    <property type="entry name" value="GLYCEROL-3-PHOSPHATE ACYLTRANSFERASE-RELATED"/>
    <property type="match status" value="1"/>
</dbReference>
<dbReference type="InterPro" id="IPR003811">
    <property type="entry name" value="G3P_acylTferase_PlsY"/>
</dbReference>
<evidence type="ECO:0000256" key="10">
    <source>
        <dbReference type="SAM" id="Phobius"/>
    </source>
</evidence>
<keyword evidence="1" id="KW-1003">Cell membrane</keyword>
<evidence type="ECO:0000256" key="7">
    <source>
        <dbReference type="ARBA" id="ARBA00023136"/>
    </source>
</evidence>
<keyword evidence="4 10" id="KW-0812">Transmembrane</keyword>
<proteinExistence type="predicted"/>
<evidence type="ECO:0000256" key="4">
    <source>
        <dbReference type="ARBA" id="ARBA00022692"/>
    </source>
</evidence>
<sequence length="83" mass="8600">MIINGIIGIVVGYLLGSIPSAYLAARRAKGKDIRQLGSGNVGGLNTYREIGTKSAVAVAIVDIGKGAAAVAVAYWLLDLSQLW</sequence>
<comment type="caution">
    <text evidence="11">The sequence shown here is derived from an EMBL/GenBank/DDBJ whole genome shotgun (WGS) entry which is preliminary data.</text>
</comment>
<dbReference type="GO" id="GO:0008654">
    <property type="term" value="P:phospholipid biosynthetic process"/>
    <property type="evidence" value="ECO:0007669"/>
    <property type="project" value="UniProtKB-KW"/>
</dbReference>
<dbReference type="AlphaFoldDB" id="X1RJW9"/>
<keyword evidence="5 10" id="KW-1133">Transmembrane helix</keyword>
<evidence type="ECO:0000256" key="3">
    <source>
        <dbReference type="ARBA" id="ARBA00022679"/>
    </source>
</evidence>
<dbReference type="EMBL" id="BARW01008152">
    <property type="protein sequence ID" value="GAI81037.1"/>
    <property type="molecule type" value="Genomic_DNA"/>
</dbReference>
<evidence type="ECO:0000313" key="11">
    <source>
        <dbReference type="EMBL" id="GAI81037.1"/>
    </source>
</evidence>
<evidence type="ECO:0000256" key="2">
    <source>
        <dbReference type="ARBA" id="ARBA00022516"/>
    </source>
</evidence>
<evidence type="ECO:0000256" key="5">
    <source>
        <dbReference type="ARBA" id="ARBA00022989"/>
    </source>
</evidence>
<reference evidence="11" key="1">
    <citation type="journal article" date="2014" name="Front. Microbiol.">
        <title>High frequency of phylogenetically diverse reductive dehalogenase-homologous genes in deep subseafloor sedimentary metagenomes.</title>
        <authorList>
            <person name="Kawai M."/>
            <person name="Futagami T."/>
            <person name="Toyoda A."/>
            <person name="Takaki Y."/>
            <person name="Nishi S."/>
            <person name="Hori S."/>
            <person name="Arai W."/>
            <person name="Tsubouchi T."/>
            <person name="Morono Y."/>
            <person name="Uchiyama I."/>
            <person name="Ito T."/>
            <person name="Fujiyama A."/>
            <person name="Inagaki F."/>
            <person name="Takami H."/>
        </authorList>
    </citation>
    <scope>NUCLEOTIDE SEQUENCE</scope>
    <source>
        <strain evidence="11">Expedition CK06-06</strain>
    </source>
</reference>
<dbReference type="SMART" id="SM01207">
    <property type="entry name" value="G3P_acyltransf"/>
    <property type="match status" value="1"/>
</dbReference>
<evidence type="ECO:0000256" key="8">
    <source>
        <dbReference type="ARBA" id="ARBA00023209"/>
    </source>
</evidence>
<evidence type="ECO:0000256" key="6">
    <source>
        <dbReference type="ARBA" id="ARBA00023098"/>
    </source>
</evidence>
<keyword evidence="9" id="KW-1208">Phospholipid metabolism</keyword>
<keyword evidence="8" id="KW-0594">Phospholipid biosynthesis</keyword>
<keyword evidence="3" id="KW-0808">Transferase</keyword>
<feature type="transmembrane region" description="Helical" evidence="10">
    <location>
        <begin position="6"/>
        <end position="25"/>
    </location>
</feature>
<evidence type="ECO:0000256" key="1">
    <source>
        <dbReference type="ARBA" id="ARBA00022475"/>
    </source>
</evidence>
<keyword evidence="7 10" id="KW-0472">Membrane</keyword>
<name>X1RJW9_9ZZZZ</name>